<evidence type="ECO:0000256" key="1">
    <source>
        <dbReference type="SAM" id="MobiDB-lite"/>
    </source>
</evidence>
<sequence>MNYGDGSSIRGPDDTSSLDDIAISSLTTPLSSPISGIDKTRGEPVDTSDDETLDLLRRREFSRPLPYHLRGMELREQLRSTLATKRNSLSTHRSKIDNIFIKEPLFLYAEGDQYTELELSETQNT</sequence>
<protein>
    <submittedName>
        <fullName evidence="2">Uncharacterized protein</fullName>
    </submittedName>
</protein>
<comment type="caution">
    <text evidence="2">The sequence shown here is derived from an EMBL/GenBank/DDBJ whole genome shotgun (WGS) entry which is preliminary data.</text>
</comment>
<organism evidence="2 3">
    <name type="scientific">Pocillopora damicornis</name>
    <name type="common">Cauliflower coral</name>
    <name type="synonym">Millepora damicornis</name>
    <dbReference type="NCBI Taxonomy" id="46731"/>
    <lineage>
        <taxon>Eukaryota</taxon>
        <taxon>Metazoa</taxon>
        <taxon>Cnidaria</taxon>
        <taxon>Anthozoa</taxon>
        <taxon>Hexacorallia</taxon>
        <taxon>Scleractinia</taxon>
        <taxon>Astrocoeniina</taxon>
        <taxon>Pocilloporidae</taxon>
        <taxon>Pocillopora</taxon>
    </lineage>
</organism>
<dbReference type="AlphaFoldDB" id="A0A3M6TY35"/>
<proteinExistence type="predicted"/>
<keyword evidence="3" id="KW-1185">Reference proteome</keyword>
<reference evidence="2 3" key="1">
    <citation type="journal article" date="2018" name="Sci. Rep.">
        <title>Comparative analysis of the Pocillopora damicornis genome highlights role of immune system in coral evolution.</title>
        <authorList>
            <person name="Cunning R."/>
            <person name="Bay R.A."/>
            <person name="Gillette P."/>
            <person name="Baker A.C."/>
            <person name="Traylor-Knowles N."/>
        </authorList>
    </citation>
    <scope>NUCLEOTIDE SEQUENCE [LARGE SCALE GENOMIC DNA]</scope>
    <source>
        <strain evidence="2">RSMAS</strain>
        <tissue evidence="2">Whole animal</tissue>
    </source>
</reference>
<name>A0A3M6TY35_POCDA</name>
<feature type="region of interest" description="Disordered" evidence="1">
    <location>
        <begin position="1"/>
        <end position="51"/>
    </location>
</feature>
<feature type="compositionally biased region" description="Low complexity" evidence="1">
    <location>
        <begin position="23"/>
        <end position="35"/>
    </location>
</feature>
<gene>
    <name evidence="2" type="ORF">pdam_00000515</name>
</gene>
<accession>A0A3M6TY35</accession>
<dbReference type="EMBL" id="RCHS01002704">
    <property type="protein sequence ID" value="RMX46270.1"/>
    <property type="molecule type" value="Genomic_DNA"/>
</dbReference>
<evidence type="ECO:0000313" key="3">
    <source>
        <dbReference type="Proteomes" id="UP000275408"/>
    </source>
</evidence>
<dbReference type="Proteomes" id="UP000275408">
    <property type="component" value="Unassembled WGS sequence"/>
</dbReference>
<evidence type="ECO:0000313" key="2">
    <source>
        <dbReference type="EMBL" id="RMX46270.1"/>
    </source>
</evidence>